<proteinExistence type="predicted"/>
<dbReference type="InParanoid" id="E4X776"/>
<feature type="domain" description="ZP" evidence="4">
    <location>
        <begin position="77"/>
        <end position="333"/>
    </location>
</feature>
<gene>
    <name evidence="5" type="ORF">GSOID_T00003264001</name>
</gene>
<dbReference type="InterPro" id="IPR000742">
    <property type="entry name" value="EGF"/>
</dbReference>
<evidence type="ECO:0000259" key="3">
    <source>
        <dbReference type="PROSITE" id="PS50026"/>
    </source>
</evidence>
<dbReference type="Proteomes" id="UP000001307">
    <property type="component" value="Unassembled WGS sequence"/>
</dbReference>
<comment type="caution">
    <text evidence="2">Lacks conserved residue(s) required for the propagation of feature annotation.</text>
</comment>
<evidence type="ECO:0000259" key="4">
    <source>
        <dbReference type="PROSITE" id="PS51034"/>
    </source>
</evidence>
<protein>
    <recommendedName>
        <fullName evidence="7">ZP domain-containing protein</fullName>
    </recommendedName>
</protein>
<accession>E4X776</accession>
<reference evidence="5 6" key="1">
    <citation type="journal article" date="2010" name="Science">
        <title>Plasticity of animal genome architecture unmasked by rapid evolution of a pelagic tunicate.</title>
        <authorList>
            <person name="Denoeud F."/>
            <person name="Henriet S."/>
            <person name="Mungpakdee S."/>
            <person name="Aury J.M."/>
            <person name="Da Silva C."/>
            <person name="Brinkmann H."/>
            <person name="Mikhaleva J."/>
            <person name="Olsen L.C."/>
            <person name="Jubin C."/>
            <person name="Canestro C."/>
            <person name="Bouquet J.M."/>
            <person name="Danks G."/>
            <person name="Poulain J."/>
            <person name="Campsteijn C."/>
            <person name="Adamski M."/>
            <person name="Cross I."/>
            <person name="Yadetie F."/>
            <person name="Muffato M."/>
            <person name="Louis A."/>
            <person name="Butcher S."/>
            <person name="Tsagkogeorga G."/>
            <person name="Konrad A."/>
            <person name="Singh S."/>
            <person name="Jensen M.F."/>
            <person name="Cong E.H."/>
            <person name="Eikeseth-Otteraa H."/>
            <person name="Noel B."/>
            <person name="Anthouard V."/>
            <person name="Porcel B.M."/>
            <person name="Kachouri-Lafond R."/>
            <person name="Nishino A."/>
            <person name="Ugolini M."/>
            <person name="Chourrout P."/>
            <person name="Nishida H."/>
            <person name="Aasland R."/>
            <person name="Huzurbazar S."/>
            <person name="Westhof E."/>
            <person name="Delsuc F."/>
            <person name="Lehrach H."/>
            <person name="Reinhardt R."/>
            <person name="Weissenbach J."/>
            <person name="Roy S.W."/>
            <person name="Artiguenave F."/>
            <person name="Postlethwait J.H."/>
            <person name="Manak J.R."/>
            <person name="Thompson E.M."/>
            <person name="Jaillon O."/>
            <person name="Du Pasquier L."/>
            <person name="Boudinot P."/>
            <person name="Liberles D.A."/>
            <person name="Volff J.N."/>
            <person name="Philippe H."/>
            <person name="Lenhard B."/>
            <person name="Roest Crollius H."/>
            <person name="Wincker P."/>
            <person name="Chourrout D."/>
        </authorList>
    </citation>
    <scope>NUCLEOTIDE SEQUENCE [LARGE SCALE GENOMIC DNA]</scope>
</reference>
<dbReference type="OrthoDB" id="10357644at2759"/>
<name>E4X776_OIKDI</name>
<dbReference type="Pfam" id="PF00100">
    <property type="entry name" value="Zona_pellucida"/>
    <property type="match status" value="1"/>
</dbReference>
<evidence type="ECO:0000313" key="6">
    <source>
        <dbReference type="Proteomes" id="UP000001307"/>
    </source>
</evidence>
<dbReference type="InterPro" id="IPR042235">
    <property type="entry name" value="ZP-C_dom"/>
</dbReference>
<dbReference type="SMART" id="SM00241">
    <property type="entry name" value="ZP"/>
    <property type="match status" value="1"/>
</dbReference>
<evidence type="ECO:0000256" key="1">
    <source>
        <dbReference type="ARBA" id="ARBA00023157"/>
    </source>
</evidence>
<dbReference type="EMBL" id="FN653027">
    <property type="protein sequence ID" value="CBY07903.1"/>
    <property type="molecule type" value="Genomic_DNA"/>
</dbReference>
<keyword evidence="2" id="KW-0245">EGF-like domain</keyword>
<sequence>MRGLLFGILFEKYTNVFGVTTECVDGTDLCVDGATCEQSTQYDGYTCLCPAGKIGNGFEPGFGGDGCTDTCDMFSIDCSNAFFELTLDKTCSGSYSFLKAENFYVGELDSSGGVQTGCDFADFDASTRKALVLFDRCNTNIQIVGNWIFYSNEISYKSDIDGLNFFRPFSVTCKVTTVGSTGSITLETASETSIIGEIEDEIIFHEFVALEVINRPAGAVNEFRLGERVEIGLDFEDLDANFDFVINKCWAFSDSEPDFFLVGGTNDATNGCPNYDWVTLNDQQINIPSGFTRPNSLSFPVFTFANEDALNINCQIFVCGADSPSCNIDVSSCFAEDLPDLLISGPLPDLGRRRRRSLVQDGSSHKTVVGTSLKVDLSKRANLGQELFQQNKVEIKEDNDDNEVLELLQHLFNVLSGPSSASAKNNVSICLFWINVALLLSKFCNE</sequence>
<feature type="domain" description="EGF-like" evidence="3">
    <location>
        <begin position="19"/>
        <end position="59"/>
    </location>
</feature>
<dbReference type="AlphaFoldDB" id="E4X776"/>
<keyword evidence="1 2" id="KW-1015">Disulfide bond</keyword>
<evidence type="ECO:0000256" key="2">
    <source>
        <dbReference type="PROSITE-ProRule" id="PRU00076"/>
    </source>
</evidence>
<dbReference type="PROSITE" id="PS51034">
    <property type="entry name" value="ZP_2"/>
    <property type="match status" value="1"/>
</dbReference>
<dbReference type="PROSITE" id="PS50026">
    <property type="entry name" value="EGF_3"/>
    <property type="match status" value="1"/>
</dbReference>
<evidence type="ECO:0008006" key="7">
    <source>
        <dbReference type="Google" id="ProtNLM"/>
    </source>
</evidence>
<organism evidence="5 6">
    <name type="scientific">Oikopleura dioica</name>
    <name type="common">Tunicate</name>
    <dbReference type="NCBI Taxonomy" id="34765"/>
    <lineage>
        <taxon>Eukaryota</taxon>
        <taxon>Metazoa</taxon>
        <taxon>Chordata</taxon>
        <taxon>Tunicata</taxon>
        <taxon>Appendicularia</taxon>
        <taxon>Copelata</taxon>
        <taxon>Oikopleuridae</taxon>
        <taxon>Oikopleura</taxon>
    </lineage>
</organism>
<dbReference type="Gene3D" id="2.60.40.4100">
    <property type="entry name" value="Zona pellucida, ZP-C domain"/>
    <property type="match status" value="1"/>
</dbReference>
<keyword evidence="6" id="KW-1185">Reference proteome</keyword>
<dbReference type="InterPro" id="IPR055355">
    <property type="entry name" value="ZP-C"/>
</dbReference>
<dbReference type="InterPro" id="IPR001507">
    <property type="entry name" value="ZP_dom"/>
</dbReference>
<evidence type="ECO:0000313" key="5">
    <source>
        <dbReference type="EMBL" id="CBY07903.1"/>
    </source>
</evidence>
<feature type="disulfide bond" evidence="2">
    <location>
        <begin position="30"/>
        <end position="47"/>
    </location>
</feature>